<reference evidence="1 2" key="1">
    <citation type="journal article" date="2014" name="FEMS Microbiol. Lett.">
        <title>Genome sequencing analysis reveals virulence-related gene content of Ochrobactrum intermedium strain 229E, a urease-positive strain isolated from the human gastric niche.</title>
        <authorList>
            <person name="Kulkarni G.J."/>
            <person name="Shetty S."/>
            <person name="Dharne M.S."/>
            <person name="Shouche Y.S."/>
        </authorList>
    </citation>
    <scope>NUCLEOTIDE SEQUENCE [LARGE SCALE GENOMIC DNA]</scope>
    <source>
        <strain evidence="1 2">229E</strain>
    </source>
</reference>
<sequence>MGGSNLAQDAKPMILLNVSGKPLTREHINTEM</sequence>
<evidence type="ECO:0000313" key="1">
    <source>
        <dbReference type="EMBL" id="ERM00350.1"/>
    </source>
</evidence>
<dbReference type="AlphaFoldDB" id="U4V318"/>
<organism evidence="1 2">
    <name type="scientific">Brucella intermedia 229E</name>
    <dbReference type="NCBI Taxonomy" id="1337887"/>
    <lineage>
        <taxon>Bacteria</taxon>
        <taxon>Pseudomonadati</taxon>
        <taxon>Pseudomonadota</taxon>
        <taxon>Alphaproteobacteria</taxon>
        <taxon>Hyphomicrobiales</taxon>
        <taxon>Brucellaceae</taxon>
        <taxon>Brucella/Ochrobactrum group</taxon>
        <taxon>Brucella</taxon>
    </lineage>
</organism>
<dbReference type="EMBL" id="ASXJ01000325">
    <property type="protein sequence ID" value="ERM00350.1"/>
    <property type="molecule type" value="Genomic_DNA"/>
</dbReference>
<dbReference type="Proteomes" id="UP000016842">
    <property type="component" value="Unassembled WGS sequence"/>
</dbReference>
<protein>
    <submittedName>
        <fullName evidence="1">Uncharacterized protein</fullName>
    </submittedName>
</protein>
<name>U4V318_9HYPH</name>
<gene>
    <name evidence="1" type="ORF">Q644_05370</name>
</gene>
<evidence type="ECO:0000313" key="2">
    <source>
        <dbReference type="Proteomes" id="UP000016842"/>
    </source>
</evidence>
<comment type="caution">
    <text evidence="1">The sequence shown here is derived from an EMBL/GenBank/DDBJ whole genome shotgun (WGS) entry which is preliminary data.</text>
</comment>
<proteinExistence type="predicted"/>
<accession>U4V318</accession>